<dbReference type="Proteomes" id="UP000193719">
    <property type="component" value="Unassembled WGS sequence"/>
</dbReference>
<evidence type="ECO:0000313" key="2">
    <source>
        <dbReference type="EMBL" id="ORX45004.1"/>
    </source>
</evidence>
<keyword evidence="4" id="KW-1185">Reference proteome</keyword>
<name>A0A1Y1UX64_9FUNG</name>
<reference evidence="1 4" key="1">
    <citation type="submission" date="2016-08" db="EMBL/GenBank/DDBJ databases">
        <title>Genomes of anaerobic fungi encode conserved fungal cellulosomes for biomass hydrolysis.</title>
        <authorList>
            <consortium name="DOE Joint Genome Institute"/>
            <person name="Haitjema C.H."/>
            <person name="Gilmore S.P."/>
            <person name="Henske J.K."/>
            <person name="Solomon K.V."/>
            <person name="De Groot R."/>
            <person name="Kuo A."/>
            <person name="Mondo S.J."/>
            <person name="Salamov A.A."/>
            <person name="Labutti K."/>
            <person name="Zhao Z."/>
            <person name="Chiniquy J."/>
            <person name="Barry K."/>
            <person name="Brewer H.M."/>
            <person name="Purvine S.O."/>
            <person name="Wright A.T."/>
            <person name="Boxma B."/>
            <person name="Van Alen T."/>
            <person name="Hackstein J.H."/>
            <person name="Baker S.E."/>
            <person name="Grigoriev I.V."/>
            <person name="O'Malley M.A."/>
        </authorList>
    </citation>
    <scope>NUCLEOTIDE SEQUENCE [LARGE SCALE GENOMIC DNA]</scope>
    <source>
        <strain evidence="1">Finn</strain>
        <strain evidence="4">finn</strain>
    </source>
</reference>
<gene>
    <name evidence="2" type="ORF">BCR36DRAFT_300403</name>
    <name evidence="1" type="ORF">BCR36DRAFT_305856</name>
    <name evidence="3" type="ORF">BCR36DRAFT_441436</name>
</gene>
<sequence>MDASKLQRAIPQLNEYGKDVDSWMEEFSRIMEIYDITEPRRIFIWAKEAVDCDIKEVLNSLVKRRNNEMHYPKFKEIQVAIEEYLEITPNEKCSNLKLLKIRDNETIKNFNYRYLKLYHHLDHDYMRLISVEDYLNAIKTRVYPHSQVIISECETLTEAFKVAERAEKAEKKTMNN</sequence>
<dbReference type="EMBL" id="MCFH01000042">
    <property type="protein sequence ID" value="ORX45004.1"/>
    <property type="molecule type" value="Genomic_DNA"/>
</dbReference>
<evidence type="ECO:0000313" key="1">
    <source>
        <dbReference type="EMBL" id="ORX42741.1"/>
    </source>
</evidence>
<evidence type="ECO:0000313" key="4">
    <source>
        <dbReference type="Proteomes" id="UP000193719"/>
    </source>
</evidence>
<comment type="caution">
    <text evidence="1">The sequence shown here is derived from an EMBL/GenBank/DDBJ whole genome shotgun (WGS) entry which is preliminary data.</text>
</comment>
<evidence type="ECO:0008006" key="5">
    <source>
        <dbReference type="Google" id="ProtNLM"/>
    </source>
</evidence>
<reference evidence="1 4" key="2">
    <citation type="submission" date="2016-08" db="EMBL/GenBank/DDBJ databases">
        <title>Pervasive Adenine N6-methylation of Active Genes in Fungi.</title>
        <authorList>
            <consortium name="DOE Joint Genome Institute"/>
            <person name="Mondo S.J."/>
            <person name="Dannebaum R.O."/>
            <person name="Kuo R.C."/>
            <person name="Labutti K."/>
            <person name="Haridas S."/>
            <person name="Kuo A."/>
            <person name="Salamov A."/>
            <person name="Ahrendt S.R."/>
            <person name="Lipzen A."/>
            <person name="Sullivan W."/>
            <person name="Andreopoulos W.B."/>
            <person name="Clum A."/>
            <person name="Lindquist E."/>
            <person name="Daum C."/>
            <person name="Ramamoorthy G.K."/>
            <person name="Gryganskyi A."/>
            <person name="Culley D."/>
            <person name="Magnuson J.K."/>
            <person name="James T.Y."/>
            <person name="O'Malley M.A."/>
            <person name="Stajich J.E."/>
            <person name="Spatafora J.W."/>
            <person name="Visel A."/>
            <person name="Grigoriev I.V."/>
        </authorList>
    </citation>
    <scope>NUCLEOTIDE SEQUENCE [LARGE SCALE GENOMIC DNA]</scope>
    <source>
        <strain evidence="4">finn</strain>
        <strain evidence="1">Finn</strain>
    </source>
</reference>
<dbReference type="OrthoDB" id="2147372at2759"/>
<dbReference type="EMBL" id="MCFH01000060">
    <property type="protein sequence ID" value="ORX42741.1"/>
    <property type="molecule type" value="Genomic_DNA"/>
</dbReference>
<protein>
    <recommendedName>
        <fullName evidence="5">Retrotransposon gag domain-containing protein</fullName>
    </recommendedName>
</protein>
<proteinExistence type="predicted"/>
<dbReference type="STRING" id="1754191.A0A1Y1UX64"/>
<feature type="non-terminal residue" evidence="1">
    <location>
        <position position="176"/>
    </location>
</feature>
<evidence type="ECO:0000313" key="3">
    <source>
        <dbReference type="EMBL" id="ORX54350.1"/>
    </source>
</evidence>
<dbReference type="AlphaFoldDB" id="A0A1Y1UX64"/>
<organism evidence="1 4">
    <name type="scientific">Piromyces finnis</name>
    <dbReference type="NCBI Taxonomy" id="1754191"/>
    <lineage>
        <taxon>Eukaryota</taxon>
        <taxon>Fungi</taxon>
        <taxon>Fungi incertae sedis</taxon>
        <taxon>Chytridiomycota</taxon>
        <taxon>Chytridiomycota incertae sedis</taxon>
        <taxon>Neocallimastigomycetes</taxon>
        <taxon>Neocallimastigales</taxon>
        <taxon>Neocallimastigaceae</taxon>
        <taxon>Piromyces</taxon>
    </lineage>
</organism>
<dbReference type="EMBL" id="MCFH01000011">
    <property type="protein sequence ID" value="ORX54350.1"/>
    <property type="molecule type" value="Genomic_DNA"/>
</dbReference>
<accession>A0A1Y1UX64</accession>